<name>A0A5R8NR93_9NOCA</name>
<proteinExistence type="predicted"/>
<dbReference type="AlphaFoldDB" id="A0A5R8NR93"/>
<dbReference type="Pfam" id="PF07510">
    <property type="entry name" value="GmrSD_C"/>
    <property type="match status" value="1"/>
</dbReference>
<dbReference type="RefSeq" id="WP_138447597.1">
    <property type="nucleotide sequence ID" value="NZ_VBUT01000004.1"/>
</dbReference>
<evidence type="ECO:0000313" key="4">
    <source>
        <dbReference type="Proteomes" id="UP000306378"/>
    </source>
</evidence>
<sequence length="474" mass="54510">MAVSPFAAASRRGHRRATSKTLTIHSLPLGRVFSGDHQLIIPDYQRPYLWSTDQSLHLIDSLEYAIAAEDLCFLGWMMLVQKSSSELEIMDGQQRLTTLTILWAVLRDLSSGKEADDWNDLIVRSRHELSGHESWPRIAIHRPNRQFFAEYVQEPGNILDLITLPDHAVETESQRAIRDNAAVLYDQIEDWSCARRKELFTLLNQPAYLAVRVAADRVSAYRIFAAMDVRGLEFAPAVSFSADWQPIRKWLQRLARLPYRDWRSVAVWAIENHSDAPVFIDELFRRLERLCAWLLLLGNNPGLRATRFGRLRKELREGAGLDAPSFGLNDEEKRLGRGRLDGELYRMPDIARYVLLRLEELLGGDPEPRRPDAISIEFVLPPNPLPDNGWVRDFTPEQRHSWVYRLGNLLLLDRRPRHGVDRVDFAGMKSEYATAGAGFALTTQAFGYREWTPDLVEARHQALIDLLVTEWKLR</sequence>
<dbReference type="InterPro" id="IPR011089">
    <property type="entry name" value="GmrSD_C"/>
</dbReference>
<dbReference type="EMBL" id="VBUT01000004">
    <property type="protein sequence ID" value="TLF78209.1"/>
    <property type="molecule type" value="Genomic_DNA"/>
</dbReference>
<evidence type="ECO:0000259" key="2">
    <source>
        <dbReference type="Pfam" id="PF07510"/>
    </source>
</evidence>
<gene>
    <name evidence="3" type="ORF">FEK34_09935</name>
</gene>
<comment type="caution">
    <text evidence="3">The sequence shown here is derived from an EMBL/GenBank/DDBJ whole genome shotgun (WGS) entry which is preliminary data.</text>
</comment>
<dbReference type="PANTHER" id="PTHR35149">
    <property type="entry name" value="SLL5132 PROTEIN"/>
    <property type="match status" value="1"/>
</dbReference>
<dbReference type="Proteomes" id="UP000306378">
    <property type="component" value="Unassembled WGS sequence"/>
</dbReference>
<feature type="domain" description="GmrSD restriction endonucleases C-terminal" evidence="2">
    <location>
        <begin position="350"/>
        <end position="465"/>
    </location>
</feature>
<protein>
    <submittedName>
        <fullName evidence="3">DUF262 domain-containing protein</fullName>
    </submittedName>
</protein>
<dbReference type="InterPro" id="IPR004919">
    <property type="entry name" value="GmrSD_N"/>
</dbReference>
<accession>A0A5R8NR93</accession>
<dbReference type="Pfam" id="PF03235">
    <property type="entry name" value="GmrSD_N"/>
    <property type="match status" value="1"/>
</dbReference>
<dbReference type="PANTHER" id="PTHR35149:SF1">
    <property type="entry name" value="DUF5655 DOMAIN-CONTAINING PROTEIN"/>
    <property type="match status" value="1"/>
</dbReference>
<reference evidence="3 4" key="1">
    <citation type="submission" date="2019-05" db="EMBL/GenBank/DDBJ databases">
        <title>Genomes sequences of two Nocardia cyriacigeorgica environmental isolates, type strains Nocardia asteroides ATCC 19247 and Nocardia cyriacigeorgica DSM 44484.</title>
        <authorList>
            <person name="Vautrin F."/>
            <person name="Bergeron E."/>
            <person name="Dubost A."/>
            <person name="Abrouk D."/>
            <person name="Rodriguez Nava V."/>
            <person name="Pujic P."/>
        </authorList>
    </citation>
    <scope>NUCLEOTIDE SEQUENCE [LARGE SCALE GENOMIC DNA]</scope>
    <source>
        <strain evidence="3 4">EML 446</strain>
    </source>
</reference>
<feature type="domain" description="GmrSD restriction endonucleases N-terminal" evidence="1">
    <location>
        <begin position="30"/>
        <end position="233"/>
    </location>
</feature>
<organism evidence="3 4">
    <name type="scientific">Nocardia cyriacigeorgica</name>
    <dbReference type="NCBI Taxonomy" id="135487"/>
    <lineage>
        <taxon>Bacteria</taxon>
        <taxon>Bacillati</taxon>
        <taxon>Actinomycetota</taxon>
        <taxon>Actinomycetes</taxon>
        <taxon>Mycobacteriales</taxon>
        <taxon>Nocardiaceae</taxon>
        <taxon>Nocardia</taxon>
    </lineage>
</organism>
<evidence type="ECO:0000313" key="3">
    <source>
        <dbReference type="EMBL" id="TLF78209.1"/>
    </source>
</evidence>
<evidence type="ECO:0000259" key="1">
    <source>
        <dbReference type="Pfam" id="PF03235"/>
    </source>
</evidence>